<name>A0A7U9DXM7_STRLI</name>
<organism evidence="1 2">
    <name type="scientific">Streptomyces lividans 1326</name>
    <dbReference type="NCBI Taxonomy" id="1200984"/>
    <lineage>
        <taxon>Bacteria</taxon>
        <taxon>Bacillati</taxon>
        <taxon>Actinomycetota</taxon>
        <taxon>Actinomycetes</taxon>
        <taxon>Kitasatosporales</taxon>
        <taxon>Streptomycetaceae</taxon>
        <taxon>Streptomyces</taxon>
    </lineage>
</organism>
<dbReference type="Proteomes" id="UP000014062">
    <property type="component" value="Chromosome"/>
</dbReference>
<proteinExistence type="predicted"/>
<dbReference type="EMBL" id="CM001889">
    <property type="protein sequence ID" value="EOY52039.1"/>
    <property type="molecule type" value="Genomic_DNA"/>
</dbReference>
<dbReference type="AlphaFoldDB" id="A0A7U9DXM7"/>
<accession>A0A7U9DXM7</accession>
<reference evidence="2" key="1">
    <citation type="journal article" date="2013" name="Genome Biol. Evol.">
        <title>The genome sequence of Streptomyces lividans 66 reveals a novel tRNA-dependent peptide biosynthetic system within a metal-related genomic island.</title>
        <authorList>
            <person name="Cruz-Morales P."/>
            <person name="Vijgenboom E."/>
            <person name="Iruegas-Bocardo F."/>
            <person name="Girard G."/>
            <person name="Yanez-Guerra L.A."/>
            <person name="Ramos-Aboites H.E."/>
            <person name="Pernodet J.L."/>
            <person name="Anne J."/>
            <person name="van Wezel G.P."/>
            <person name="Barona-Gomez F."/>
        </authorList>
    </citation>
    <scope>NUCLEOTIDE SEQUENCE [LARGE SCALE GENOMIC DNA]</scope>
    <source>
        <strain evidence="2">1326</strain>
    </source>
</reference>
<evidence type="ECO:0000313" key="1">
    <source>
        <dbReference type="EMBL" id="EOY52039.1"/>
    </source>
</evidence>
<evidence type="ECO:0000313" key="2">
    <source>
        <dbReference type="Proteomes" id="UP000014062"/>
    </source>
</evidence>
<sequence length="41" mass="3973">MGPACAGGAVHVACLSGGIVIGVCGTLCRVFTFETGDPPHA</sequence>
<protein>
    <submittedName>
        <fullName evidence="1">Uncharacterized protein</fullName>
    </submittedName>
</protein>
<gene>
    <name evidence="1" type="ORF">SLI_7335</name>
</gene>